<sequence length="220" mass="25017">MQIVGILEELEDCRRKEALVGQSTEVLENRISTLTNELMKLRESTLRFIQLANYFEFTPGSLIGKANKSFALSSCDKYCSSLFFFEVKITSLPDGGNGEFRLGFRGAVGVELVVAPHFAIERQNFGQIRFYPNRSNILRDTFGCAVVFQDNNDKIPTLFFTVNKKILGKGIVIKATAFTPFISKADGFEFITRFEPPFNYNISDHDQKNLELYEDSEFDN</sequence>
<protein>
    <submittedName>
        <fullName evidence="2">PHR domain-containing protein</fullName>
    </submittedName>
</protein>
<keyword evidence="1" id="KW-1185">Reference proteome</keyword>
<dbReference type="Proteomes" id="UP000095281">
    <property type="component" value="Unplaced"/>
</dbReference>
<reference evidence="2" key="1">
    <citation type="submission" date="2016-11" db="UniProtKB">
        <authorList>
            <consortium name="WormBaseParasite"/>
        </authorList>
    </citation>
    <scope>IDENTIFICATION</scope>
</reference>
<evidence type="ECO:0000313" key="1">
    <source>
        <dbReference type="Proteomes" id="UP000095281"/>
    </source>
</evidence>
<accession>A0A1I8AXI2</accession>
<dbReference type="AlphaFoldDB" id="A0A1I8AXI2"/>
<proteinExistence type="predicted"/>
<organism evidence="1 2">
    <name type="scientific">Meloidogyne hapla</name>
    <name type="common">Root-knot nematode worm</name>
    <dbReference type="NCBI Taxonomy" id="6305"/>
    <lineage>
        <taxon>Eukaryota</taxon>
        <taxon>Metazoa</taxon>
        <taxon>Ecdysozoa</taxon>
        <taxon>Nematoda</taxon>
        <taxon>Chromadorea</taxon>
        <taxon>Rhabditida</taxon>
        <taxon>Tylenchina</taxon>
        <taxon>Tylenchomorpha</taxon>
        <taxon>Tylenchoidea</taxon>
        <taxon>Meloidogynidae</taxon>
        <taxon>Meloidogyninae</taxon>
        <taxon>Meloidogyne</taxon>
    </lineage>
</organism>
<dbReference type="WBParaSite" id="MhA1_Contig104.frz3.gene7">
    <property type="protein sequence ID" value="MhA1_Contig104.frz3.gene7"/>
    <property type="gene ID" value="MhA1_Contig104.frz3.gene7"/>
</dbReference>
<name>A0A1I8AXI2_MELHA</name>
<evidence type="ECO:0000313" key="2">
    <source>
        <dbReference type="WBParaSite" id="MhA1_Contig104.frz3.gene7"/>
    </source>
</evidence>